<keyword evidence="10" id="KW-1185">Reference proteome</keyword>
<keyword evidence="7" id="KW-1133">Transmembrane helix</keyword>
<dbReference type="InterPro" id="IPR052173">
    <property type="entry name" value="Beta-lactam_resp_regulator"/>
</dbReference>
<dbReference type="Pfam" id="PF01435">
    <property type="entry name" value="Peptidase_M48"/>
    <property type="match status" value="1"/>
</dbReference>
<reference evidence="9 10" key="1">
    <citation type="submission" date="2021-07" db="EMBL/GenBank/DDBJ databases">
        <title>Whole genome sequencing of non-tuberculosis mycobacteria type-strains.</title>
        <authorList>
            <person name="Igarashi Y."/>
            <person name="Osugi A."/>
            <person name="Mitarai S."/>
        </authorList>
    </citation>
    <scope>NUCLEOTIDE SEQUENCE [LARGE SCALE GENOMIC DNA]</scope>
    <source>
        <strain evidence="9 10">JCM 16370</strain>
    </source>
</reference>
<evidence type="ECO:0000256" key="5">
    <source>
        <dbReference type="ARBA" id="ARBA00023049"/>
    </source>
</evidence>
<evidence type="ECO:0000313" key="9">
    <source>
        <dbReference type="EMBL" id="QYL18578.1"/>
    </source>
</evidence>
<evidence type="ECO:0000256" key="7">
    <source>
        <dbReference type="SAM" id="Phobius"/>
    </source>
</evidence>
<gene>
    <name evidence="9" type="ORF">K0O64_08825</name>
</gene>
<evidence type="ECO:0000259" key="8">
    <source>
        <dbReference type="Pfam" id="PF01435"/>
    </source>
</evidence>
<comment type="cofactor">
    <cofactor evidence="6">
        <name>Zn(2+)</name>
        <dbReference type="ChEBI" id="CHEBI:29105"/>
    </cofactor>
    <text evidence="6">Binds 1 zinc ion per subunit.</text>
</comment>
<proteinExistence type="inferred from homology"/>
<evidence type="ECO:0000256" key="4">
    <source>
        <dbReference type="ARBA" id="ARBA00022833"/>
    </source>
</evidence>
<keyword evidence="3 6" id="KW-0378">Hydrolase</keyword>
<dbReference type="InterPro" id="IPR001915">
    <property type="entry name" value="Peptidase_M48"/>
</dbReference>
<dbReference type="EMBL" id="CP080333">
    <property type="protein sequence ID" value="QYL18578.1"/>
    <property type="molecule type" value="Genomic_DNA"/>
</dbReference>
<organism evidence="9 10">
    <name type="scientific">Mycolicibacterium pallens</name>
    <dbReference type="NCBI Taxonomy" id="370524"/>
    <lineage>
        <taxon>Bacteria</taxon>
        <taxon>Bacillati</taxon>
        <taxon>Actinomycetota</taxon>
        <taxon>Actinomycetes</taxon>
        <taxon>Mycobacteriales</taxon>
        <taxon>Mycobacteriaceae</taxon>
        <taxon>Mycolicibacterium</taxon>
    </lineage>
</organism>
<feature type="transmembrane region" description="Helical" evidence="7">
    <location>
        <begin position="33"/>
        <end position="55"/>
    </location>
</feature>
<keyword evidence="7" id="KW-0812">Transmembrane</keyword>
<feature type="domain" description="Peptidase M48" evidence="8">
    <location>
        <begin position="138"/>
        <end position="222"/>
    </location>
</feature>
<keyword evidence="2" id="KW-0479">Metal-binding</keyword>
<feature type="transmembrane region" description="Helical" evidence="7">
    <location>
        <begin position="310"/>
        <end position="332"/>
    </location>
</feature>
<keyword evidence="4 6" id="KW-0862">Zinc</keyword>
<evidence type="ECO:0000256" key="2">
    <source>
        <dbReference type="ARBA" id="ARBA00022723"/>
    </source>
</evidence>
<protein>
    <submittedName>
        <fullName evidence="9">M56 family metallopeptidase</fullName>
    </submittedName>
</protein>
<dbReference type="PANTHER" id="PTHR34978">
    <property type="entry name" value="POSSIBLE SENSOR-TRANSDUCER PROTEIN BLAR"/>
    <property type="match status" value="1"/>
</dbReference>
<keyword evidence="1 6" id="KW-0645">Protease</keyword>
<sequence length="333" mass="34996">MASRVPLAGVNARTASLRCHHGPHPGNDRTVSAVTSVVVWTAGGLLIGLLSPPLLRLGMRRGVDAGVLLITWANLVSLTVIAIALPAVSGLIHGCWLALGVEMPWWVGVLMGLLSGAAVVIAIIGGGWQIAGVTRHRRRVHARHTELAWLLTGTAPQAGRVLWLPTSEPHAYSLTGSPPLVVMSRGLRDCLDQAAVRAIRSHEDAHLQRRHHWFIAVAQALSAGIAWLPLTRQSPALVRMLIELDADAHAARIHGHRPLRRAIQTLRYAPAPAVSLGIASGSAQLRLERLSATSFSGTSHGSRSVVPGTALLAATVIVSVALALGAGLASCAP</sequence>
<comment type="similarity">
    <text evidence="6">Belongs to the peptidase M48 family.</text>
</comment>
<dbReference type="PANTHER" id="PTHR34978:SF3">
    <property type="entry name" value="SLR0241 PROTEIN"/>
    <property type="match status" value="1"/>
</dbReference>
<dbReference type="Gene3D" id="3.30.2010.10">
    <property type="entry name" value="Metalloproteases ('zincins'), catalytic domain"/>
    <property type="match status" value="1"/>
</dbReference>
<keyword evidence="7" id="KW-0472">Membrane</keyword>
<evidence type="ECO:0000313" key="10">
    <source>
        <dbReference type="Proteomes" id="UP000825367"/>
    </source>
</evidence>
<evidence type="ECO:0000256" key="1">
    <source>
        <dbReference type="ARBA" id="ARBA00022670"/>
    </source>
</evidence>
<feature type="transmembrane region" description="Helical" evidence="7">
    <location>
        <begin position="67"/>
        <end position="99"/>
    </location>
</feature>
<keyword evidence="5 6" id="KW-0482">Metalloprotease</keyword>
<accession>A0ABX8VR75</accession>
<dbReference type="CDD" id="cd07326">
    <property type="entry name" value="M56_BlaR1_MecR1_like"/>
    <property type="match status" value="1"/>
</dbReference>
<dbReference type="RefSeq" id="WP_125477410.1">
    <property type="nucleotide sequence ID" value="NZ_BAAAVX010000075.1"/>
</dbReference>
<dbReference type="Proteomes" id="UP000825367">
    <property type="component" value="Chromosome"/>
</dbReference>
<feature type="transmembrane region" description="Helical" evidence="7">
    <location>
        <begin position="105"/>
        <end position="131"/>
    </location>
</feature>
<name>A0ABX8VR75_9MYCO</name>
<feature type="transmembrane region" description="Helical" evidence="7">
    <location>
        <begin position="213"/>
        <end position="230"/>
    </location>
</feature>
<evidence type="ECO:0000256" key="6">
    <source>
        <dbReference type="RuleBase" id="RU003983"/>
    </source>
</evidence>
<evidence type="ECO:0000256" key="3">
    <source>
        <dbReference type="ARBA" id="ARBA00022801"/>
    </source>
</evidence>